<name>A0A1A9APY6_PLAOA</name>
<dbReference type="Proteomes" id="UP000078550">
    <property type="component" value="Unassembled WGS sequence"/>
</dbReference>
<evidence type="ECO:0000313" key="2">
    <source>
        <dbReference type="Proteomes" id="UP000078550"/>
    </source>
</evidence>
<gene>
    <name evidence="1" type="ORF">POVWA2_084040</name>
</gene>
<proteinExistence type="predicted"/>
<accession>A0A1A9APY6</accession>
<organism evidence="1 2">
    <name type="scientific">Plasmodium ovale wallikeri</name>
    <dbReference type="NCBI Taxonomy" id="864142"/>
    <lineage>
        <taxon>Eukaryota</taxon>
        <taxon>Sar</taxon>
        <taxon>Alveolata</taxon>
        <taxon>Apicomplexa</taxon>
        <taxon>Aconoidasida</taxon>
        <taxon>Haemosporida</taxon>
        <taxon>Plasmodiidae</taxon>
        <taxon>Plasmodium</taxon>
        <taxon>Plasmodium (Plasmodium)</taxon>
    </lineage>
</organism>
<sequence>MSSYRITECTLNDDDLPALAFNNKWKEYTKFIEFENAANLNKKIDNMENWIYDFDGQLLSIYKKSSTDEFIHIQDKRCRDLNYYLNYVLHYIPIITKDTENVTLIKEKFQNFVQAIFTGWIKFKCERKEKAYTPIMFLVKKLDDYCENKNAFQEKILKKYDKTTCCKYAKHVNEMKRSFHNYISIDQVKKDDELFNIEEKCSLKNFGKTFPNVICNNDNISEIETDELQILPGYEYLTHYQQPMSIGTYPEGSFNSSPTKIALTSVSTLLGACLSGLYLYRHSFVGSTLRNFQNRNHISNEDTYNDVNEMFSEGTSHYLDNLQENDRFHIAYDPINN</sequence>
<dbReference type="EMBL" id="FLRE01002247">
    <property type="protein sequence ID" value="SBT58275.1"/>
    <property type="molecule type" value="Genomic_DNA"/>
</dbReference>
<protein>
    <submittedName>
        <fullName evidence="1">PIR Superfamily Protein</fullName>
    </submittedName>
</protein>
<dbReference type="AlphaFoldDB" id="A0A1A9APY6"/>
<evidence type="ECO:0000313" key="1">
    <source>
        <dbReference type="EMBL" id="SBT58275.1"/>
    </source>
</evidence>
<reference evidence="2" key="1">
    <citation type="submission" date="2016-05" db="EMBL/GenBank/DDBJ databases">
        <authorList>
            <person name="Naeem Raeece"/>
        </authorList>
    </citation>
    <scope>NUCLEOTIDE SEQUENCE [LARGE SCALE GENOMIC DNA]</scope>
</reference>